<keyword evidence="2" id="KW-1185">Reference proteome</keyword>
<dbReference type="Proteomes" id="UP000320762">
    <property type="component" value="Unassembled WGS sequence"/>
</dbReference>
<protein>
    <submittedName>
        <fullName evidence="1">Uncharacterized protein</fullName>
    </submittedName>
</protein>
<evidence type="ECO:0000313" key="2">
    <source>
        <dbReference type="Proteomes" id="UP000320762"/>
    </source>
</evidence>
<sequence>MSSMKTGALEEARRSAQWMHAPHRVSRACHPTKRYRPAGLPYALQLDLWQRRSRCADQNRAHLSVKHLRYRKTREGGAGSGADIYLAAIALPLTAPSERRPGAGTTKRTMFYMCDLTVEARTGMVLQQARSRPLCLRRGATTETRARRVTRHRAQLLLCEVFSCGLPLPLALPRRCRRPLGNWHAVS</sequence>
<proteinExistence type="predicted"/>
<organism evidence="1 2">
    <name type="scientific">Schizophyllum amplum</name>
    <dbReference type="NCBI Taxonomy" id="97359"/>
    <lineage>
        <taxon>Eukaryota</taxon>
        <taxon>Fungi</taxon>
        <taxon>Dikarya</taxon>
        <taxon>Basidiomycota</taxon>
        <taxon>Agaricomycotina</taxon>
        <taxon>Agaricomycetes</taxon>
        <taxon>Agaricomycetidae</taxon>
        <taxon>Agaricales</taxon>
        <taxon>Schizophyllaceae</taxon>
        <taxon>Schizophyllum</taxon>
    </lineage>
</organism>
<comment type="caution">
    <text evidence="1">The sequence shown here is derived from an EMBL/GenBank/DDBJ whole genome shotgun (WGS) entry which is preliminary data.</text>
</comment>
<reference evidence="1 2" key="1">
    <citation type="journal article" date="2019" name="New Phytol.">
        <title>Comparative genomics reveals unique wood-decay strategies and fruiting body development in the Schizophyllaceae.</title>
        <authorList>
            <person name="Almasi E."/>
            <person name="Sahu N."/>
            <person name="Krizsan K."/>
            <person name="Balint B."/>
            <person name="Kovacs G.M."/>
            <person name="Kiss B."/>
            <person name="Cseklye J."/>
            <person name="Drula E."/>
            <person name="Henrissat B."/>
            <person name="Nagy I."/>
            <person name="Chovatia M."/>
            <person name="Adam C."/>
            <person name="LaButti K."/>
            <person name="Lipzen A."/>
            <person name="Riley R."/>
            <person name="Grigoriev I.V."/>
            <person name="Nagy L.G."/>
        </authorList>
    </citation>
    <scope>NUCLEOTIDE SEQUENCE [LARGE SCALE GENOMIC DNA]</scope>
    <source>
        <strain evidence="1 2">NL-1724</strain>
    </source>
</reference>
<accession>A0A550CYG6</accession>
<dbReference type="AlphaFoldDB" id="A0A550CYG6"/>
<dbReference type="EMBL" id="VDMD01000001">
    <property type="protein sequence ID" value="TRM69798.1"/>
    <property type="molecule type" value="Genomic_DNA"/>
</dbReference>
<evidence type="ECO:0000313" key="1">
    <source>
        <dbReference type="EMBL" id="TRM69798.1"/>
    </source>
</evidence>
<name>A0A550CYG6_9AGAR</name>
<gene>
    <name evidence="1" type="ORF">BD626DRAFT_475328</name>
</gene>